<evidence type="ECO:0000313" key="2">
    <source>
        <dbReference type="EMBL" id="MFC6673709.1"/>
    </source>
</evidence>
<dbReference type="InterPro" id="IPR014710">
    <property type="entry name" value="RmlC-like_jellyroll"/>
</dbReference>
<dbReference type="PROSITE" id="PS50042">
    <property type="entry name" value="CNMP_BINDING_3"/>
    <property type="match status" value="1"/>
</dbReference>
<dbReference type="SMART" id="SM00100">
    <property type="entry name" value="cNMP"/>
    <property type="match status" value="1"/>
</dbReference>
<evidence type="ECO:0000313" key="3">
    <source>
        <dbReference type="Proteomes" id="UP001596422"/>
    </source>
</evidence>
<protein>
    <submittedName>
        <fullName evidence="2">Crp/Fnr family transcriptional regulator</fullName>
    </submittedName>
</protein>
<dbReference type="RefSeq" id="WP_379912316.1">
    <property type="nucleotide sequence ID" value="NZ_JBHSWE010000001.1"/>
</dbReference>
<evidence type="ECO:0000259" key="1">
    <source>
        <dbReference type="PROSITE" id="PS50042"/>
    </source>
</evidence>
<dbReference type="EMBL" id="JBHSWE010000001">
    <property type="protein sequence ID" value="MFC6673709.1"/>
    <property type="molecule type" value="Genomic_DNA"/>
</dbReference>
<sequence length="169" mass="18992">MRRLSGQRLLEERGLPYFRGVSTFGALSDPTVLHLVRSGEVLELETGEVLFEAGDGSDGFYVILQGHLAFFKYHQGHYAFIRNYQFGENIGFVGMIALHHRIGRAQAEGKVIVLKVPVSLFNELYERDTREFALLLMNLARDMARGIRAVDNIIVERAHPPGDGPPQLL</sequence>
<dbReference type="Proteomes" id="UP001596422">
    <property type="component" value="Unassembled WGS sequence"/>
</dbReference>
<proteinExistence type="predicted"/>
<dbReference type="InterPro" id="IPR000595">
    <property type="entry name" value="cNMP-bd_dom"/>
</dbReference>
<dbReference type="Pfam" id="PF00027">
    <property type="entry name" value="cNMP_binding"/>
    <property type="match status" value="1"/>
</dbReference>
<feature type="domain" description="Cyclic nucleotide-binding" evidence="1">
    <location>
        <begin position="23"/>
        <end position="124"/>
    </location>
</feature>
<organism evidence="2 3">
    <name type="scientific">Marinobacterium aestuariivivens</name>
    <dbReference type="NCBI Taxonomy" id="1698799"/>
    <lineage>
        <taxon>Bacteria</taxon>
        <taxon>Pseudomonadati</taxon>
        <taxon>Pseudomonadota</taxon>
        <taxon>Gammaproteobacteria</taxon>
        <taxon>Oceanospirillales</taxon>
        <taxon>Oceanospirillaceae</taxon>
        <taxon>Marinobacterium</taxon>
    </lineage>
</organism>
<dbReference type="InterPro" id="IPR018490">
    <property type="entry name" value="cNMP-bd_dom_sf"/>
</dbReference>
<accession>A0ABW2A8P7</accession>
<comment type="caution">
    <text evidence="2">The sequence shown here is derived from an EMBL/GenBank/DDBJ whole genome shotgun (WGS) entry which is preliminary data.</text>
</comment>
<dbReference type="Gene3D" id="2.60.120.10">
    <property type="entry name" value="Jelly Rolls"/>
    <property type="match status" value="1"/>
</dbReference>
<dbReference type="SUPFAM" id="SSF51206">
    <property type="entry name" value="cAMP-binding domain-like"/>
    <property type="match status" value="1"/>
</dbReference>
<name>A0ABW2A8P7_9GAMM</name>
<gene>
    <name evidence="2" type="ORF">ACFQDL_29190</name>
</gene>
<dbReference type="CDD" id="cd00038">
    <property type="entry name" value="CAP_ED"/>
    <property type="match status" value="1"/>
</dbReference>
<reference evidence="3" key="1">
    <citation type="journal article" date="2019" name="Int. J. Syst. Evol. Microbiol.">
        <title>The Global Catalogue of Microorganisms (GCM) 10K type strain sequencing project: providing services to taxonomists for standard genome sequencing and annotation.</title>
        <authorList>
            <consortium name="The Broad Institute Genomics Platform"/>
            <consortium name="The Broad Institute Genome Sequencing Center for Infectious Disease"/>
            <person name="Wu L."/>
            <person name="Ma J."/>
        </authorList>
    </citation>
    <scope>NUCLEOTIDE SEQUENCE [LARGE SCALE GENOMIC DNA]</scope>
    <source>
        <strain evidence="3">NBRC 111756</strain>
    </source>
</reference>
<keyword evidence="3" id="KW-1185">Reference proteome</keyword>